<name>A0ABM9HK69_9PROT</name>
<dbReference type="Pfam" id="PF08238">
    <property type="entry name" value="Sel1"/>
    <property type="match status" value="5"/>
</dbReference>
<dbReference type="Gene3D" id="1.25.40.10">
    <property type="entry name" value="Tetratricopeptide repeat domain"/>
    <property type="match status" value="2"/>
</dbReference>
<evidence type="ECO:0008006" key="3">
    <source>
        <dbReference type="Google" id="ProtNLM"/>
    </source>
</evidence>
<dbReference type="InterPro" id="IPR011990">
    <property type="entry name" value="TPR-like_helical_dom_sf"/>
</dbReference>
<reference evidence="1" key="1">
    <citation type="submission" date="2022-10" db="EMBL/GenBank/DDBJ databases">
        <authorList>
            <person name="Botero Cardona J."/>
        </authorList>
    </citation>
    <scope>NUCLEOTIDE SEQUENCE</scope>
    <source>
        <strain evidence="1">R-83534</strain>
    </source>
</reference>
<dbReference type="InterPro" id="IPR050767">
    <property type="entry name" value="Sel1_AlgK"/>
</dbReference>
<gene>
    <name evidence="1" type="ORF">R83534S58_LOCUS472</name>
</gene>
<protein>
    <recommendedName>
        <fullName evidence="3">Sel1 repeat family protein</fullName>
    </recommendedName>
</protein>
<dbReference type="SMART" id="SM00671">
    <property type="entry name" value="SEL1"/>
    <property type="match status" value="5"/>
</dbReference>
<dbReference type="SUPFAM" id="SSF81901">
    <property type="entry name" value="HCP-like"/>
    <property type="match status" value="1"/>
</dbReference>
<dbReference type="PANTHER" id="PTHR11102:SF160">
    <property type="entry name" value="ERAD-ASSOCIATED E3 UBIQUITIN-PROTEIN LIGASE COMPONENT HRD3"/>
    <property type="match status" value="1"/>
</dbReference>
<dbReference type="PANTHER" id="PTHR11102">
    <property type="entry name" value="SEL-1-LIKE PROTEIN"/>
    <property type="match status" value="1"/>
</dbReference>
<dbReference type="InterPro" id="IPR006597">
    <property type="entry name" value="Sel1-like"/>
</dbReference>
<comment type="caution">
    <text evidence="1">The sequence shown here is derived from an EMBL/GenBank/DDBJ whole genome shotgun (WGS) entry which is preliminary data.</text>
</comment>
<organism evidence="1 2">
    <name type="scientific">Commensalibacter papalotli</name>
    <name type="common">ex Botero et al. 2024</name>
    <dbReference type="NCBI Taxonomy" id="2972766"/>
    <lineage>
        <taxon>Bacteria</taxon>
        <taxon>Pseudomonadati</taxon>
        <taxon>Pseudomonadota</taxon>
        <taxon>Alphaproteobacteria</taxon>
        <taxon>Acetobacterales</taxon>
        <taxon>Acetobacteraceae</taxon>
    </lineage>
</organism>
<sequence length="257" mass="30032">MIQRDLNSPKKCADKLALKINRRNKRYAESFEYYCNFYGGQFSKQIYDFYRINQLKSDADEGNTEAAYHLGEEYFYWQADYVQSRYWYKLAADQWLSKAEYSLAQFYEKGWGGSQDDSKAMELYQRAALHGSEGAQITLADKYFDGKNTQSGIILTKDDAQAAKWYEKVAEQGDRVSAFMIGMMYQQGLGVAKNYKKAILWYNRAIERGSRKAKYNLGLMLEIGQGLAKDKVKAKQYFQEACKEWIEEACWKYKKKN</sequence>
<dbReference type="EMBL" id="CAMXCH010000001">
    <property type="protein sequence ID" value="CAI3929971.1"/>
    <property type="molecule type" value="Genomic_DNA"/>
</dbReference>
<accession>A0ABM9HK69</accession>
<proteinExistence type="predicted"/>
<evidence type="ECO:0000313" key="2">
    <source>
        <dbReference type="Proteomes" id="UP001154272"/>
    </source>
</evidence>
<keyword evidence="2" id="KW-1185">Reference proteome</keyword>
<evidence type="ECO:0000313" key="1">
    <source>
        <dbReference type="EMBL" id="CAI3929971.1"/>
    </source>
</evidence>
<dbReference type="Proteomes" id="UP001154272">
    <property type="component" value="Unassembled WGS sequence"/>
</dbReference>